<protein>
    <recommendedName>
        <fullName evidence="4">Type II secretion system protein K</fullName>
    </recommendedName>
</protein>
<dbReference type="EMBL" id="BSOT01000005">
    <property type="protein sequence ID" value="GLR70870.1"/>
    <property type="molecule type" value="Genomic_DNA"/>
</dbReference>
<evidence type="ECO:0000256" key="1">
    <source>
        <dbReference type="SAM" id="Phobius"/>
    </source>
</evidence>
<dbReference type="InterPro" id="IPR038072">
    <property type="entry name" value="GspK_central_sf"/>
</dbReference>
<reference evidence="2" key="1">
    <citation type="journal article" date="2014" name="Int. J. Syst. Evol. Microbiol.">
        <title>Complete genome sequence of Corynebacterium casei LMG S-19264T (=DSM 44701T), isolated from a smear-ripened cheese.</title>
        <authorList>
            <consortium name="US DOE Joint Genome Institute (JGI-PGF)"/>
            <person name="Walter F."/>
            <person name="Albersmeier A."/>
            <person name="Kalinowski J."/>
            <person name="Ruckert C."/>
        </authorList>
    </citation>
    <scope>NUCLEOTIDE SEQUENCE</scope>
    <source>
        <strain evidence="2">NBRC 110023</strain>
    </source>
</reference>
<keyword evidence="1" id="KW-0472">Membrane</keyword>
<dbReference type="RefSeq" id="WP_284217148.1">
    <property type="nucleotide sequence ID" value="NZ_BSOT01000005.1"/>
</dbReference>
<sequence length="315" mass="35439">MSSDDMNDSIWHKSQSGVVLVAVIVFLLITSVLIAGASGLMERRLNIAKKAQDNAYALATMHAKLNEIIYLLATQRSTIAGLSQGTAINRFVKNSDGFFENTVTGDELRVDSYVYKHEGINFYIQNTDGLIPINTPGQNWLKLFLRKQALSTYSLGILLDSLNDYADEDRLQKPLGKEQFQQYHPKNYLLQACSELALVYGWQAYLERDSYLMHNCNLNRTPTINLNAMPVKLWRDIFGGSADKLINQRDNGNWFVIETDAALVEPSILTMPEELYSANGGNQFVVRLYTEDAALSRRIKLGRGVAKPFTQMIAK</sequence>
<reference evidence="2" key="2">
    <citation type="submission" date="2023-01" db="EMBL/GenBank/DDBJ databases">
        <title>Draft genome sequence of Agaribacter marinus strain NBRC 110023.</title>
        <authorList>
            <person name="Sun Q."/>
            <person name="Mori K."/>
        </authorList>
    </citation>
    <scope>NUCLEOTIDE SEQUENCE</scope>
    <source>
        <strain evidence="2">NBRC 110023</strain>
    </source>
</reference>
<dbReference type="SUPFAM" id="SSF158544">
    <property type="entry name" value="GspK insert domain-like"/>
    <property type="match status" value="1"/>
</dbReference>
<evidence type="ECO:0008006" key="4">
    <source>
        <dbReference type="Google" id="ProtNLM"/>
    </source>
</evidence>
<name>A0AA37T326_9ALTE</name>
<comment type="caution">
    <text evidence="2">The sequence shown here is derived from an EMBL/GenBank/DDBJ whole genome shotgun (WGS) entry which is preliminary data.</text>
</comment>
<accession>A0AA37T326</accession>
<gene>
    <name evidence="2" type="ORF">GCM10007852_17780</name>
</gene>
<proteinExistence type="predicted"/>
<feature type="transmembrane region" description="Helical" evidence="1">
    <location>
        <begin position="20"/>
        <end position="40"/>
    </location>
</feature>
<keyword evidence="1" id="KW-1133">Transmembrane helix</keyword>
<organism evidence="2 3">
    <name type="scientific">Agaribacter marinus</name>
    <dbReference type="NCBI Taxonomy" id="1431249"/>
    <lineage>
        <taxon>Bacteria</taxon>
        <taxon>Pseudomonadati</taxon>
        <taxon>Pseudomonadota</taxon>
        <taxon>Gammaproteobacteria</taxon>
        <taxon>Alteromonadales</taxon>
        <taxon>Alteromonadaceae</taxon>
        <taxon>Agaribacter</taxon>
    </lineage>
</organism>
<keyword evidence="3" id="KW-1185">Reference proteome</keyword>
<dbReference type="Proteomes" id="UP001156601">
    <property type="component" value="Unassembled WGS sequence"/>
</dbReference>
<dbReference type="AlphaFoldDB" id="A0AA37T326"/>
<evidence type="ECO:0000313" key="2">
    <source>
        <dbReference type="EMBL" id="GLR70870.1"/>
    </source>
</evidence>
<keyword evidence="1" id="KW-0812">Transmembrane</keyword>
<evidence type="ECO:0000313" key="3">
    <source>
        <dbReference type="Proteomes" id="UP001156601"/>
    </source>
</evidence>